<dbReference type="Proteomes" id="UP001149079">
    <property type="component" value="Unassembled WGS sequence"/>
</dbReference>
<dbReference type="CDD" id="cd00303">
    <property type="entry name" value="retropepsin_like"/>
    <property type="match status" value="1"/>
</dbReference>
<dbReference type="OrthoDB" id="4359435at2759"/>
<evidence type="ECO:0000313" key="3">
    <source>
        <dbReference type="Proteomes" id="UP001149079"/>
    </source>
</evidence>
<dbReference type="EMBL" id="JAPQKL010000003">
    <property type="protein sequence ID" value="KAJ5139113.1"/>
    <property type="molecule type" value="Genomic_DNA"/>
</dbReference>
<protein>
    <submittedName>
        <fullName evidence="2">Retrovirus polyprotein</fullName>
    </submittedName>
</protein>
<evidence type="ECO:0000313" key="2">
    <source>
        <dbReference type="EMBL" id="KAJ5143088.1"/>
    </source>
</evidence>
<gene>
    <name evidence="2" type="ORF">N7515_001875</name>
    <name evidence="1" type="ORF">N7515_003961</name>
</gene>
<organism evidence="2 3">
    <name type="scientific">Penicillium bovifimosum</name>
    <dbReference type="NCBI Taxonomy" id="126998"/>
    <lineage>
        <taxon>Eukaryota</taxon>
        <taxon>Fungi</taxon>
        <taxon>Dikarya</taxon>
        <taxon>Ascomycota</taxon>
        <taxon>Pezizomycotina</taxon>
        <taxon>Eurotiomycetes</taxon>
        <taxon>Eurotiomycetidae</taxon>
        <taxon>Eurotiales</taxon>
        <taxon>Aspergillaceae</taxon>
        <taxon>Penicillium</taxon>
    </lineage>
</organism>
<accession>A0A9W9L8Q1</accession>
<dbReference type="EMBL" id="JAPQKL010000002">
    <property type="protein sequence ID" value="KAJ5143088.1"/>
    <property type="molecule type" value="Genomic_DNA"/>
</dbReference>
<comment type="caution">
    <text evidence="2">The sequence shown here is derived from an EMBL/GenBank/DDBJ whole genome shotgun (WGS) entry which is preliminary data.</text>
</comment>
<dbReference type="InterPro" id="IPR021109">
    <property type="entry name" value="Peptidase_aspartic_dom_sf"/>
</dbReference>
<reference evidence="2" key="1">
    <citation type="submission" date="2022-11" db="EMBL/GenBank/DDBJ databases">
        <authorList>
            <person name="Petersen C."/>
        </authorList>
    </citation>
    <scope>NUCLEOTIDE SEQUENCE</scope>
    <source>
        <strain evidence="2">IBT 22155</strain>
    </source>
</reference>
<proteinExistence type="predicted"/>
<sequence>MLNGRSFSISALGDTGADGSIFINSALVELLGQHGLRTQRLDRECPVNGLDGKPSRPITHAVILSMGIDGHIQQQIPMLVADLGKHDMIIGRLWFSEHDVLLDCRRRRMIWPHEVSLFEEVASKIALPTPLTILKNPRNLTHQKDADRRDKFLEQSIDPYLDRNGGRFPSPRLHQKGQWRAKDIEKMQRNLDGTKSPELSGTLDIMPADTRDSKRGLCQIQKRKSLQRLLVRLIASLK</sequence>
<dbReference type="Gene3D" id="2.40.70.10">
    <property type="entry name" value="Acid Proteases"/>
    <property type="match status" value="1"/>
</dbReference>
<dbReference type="AlphaFoldDB" id="A0A9W9L8Q1"/>
<keyword evidence="3" id="KW-1185">Reference proteome</keyword>
<reference evidence="2" key="2">
    <citation type="journal article" date="2023" name="IMA Fungus">
        <title>Comparative genomic study of the Penicillium genus elucidates a diverse pangenome and 15 lateral gene transfer events.</title>
        <authorList>
            <person name="Petersen C."/>
            <person name="Sorensen T."/>
            <person name="Nielsen M.R."/>
            <person name="Sondergaard T.E."/>
            <person name="Sorensen J.L."/>
            <person name="Fitzpatrick D.A."/>
            <person name="Frisvad J.C."/>
            <person name="Nielsen K.L."/>
        </authorList>
    </citation>
    <scope>NUCLEOTIDE SEQUENCE</scope>
    <source>
        <strain evidence="2">IBT 22155</strain>
    </source>
</reference>
<name>A0A9W9L8Q1_9EURO</name>
<evidence type="ECO:0000313" key="1">
    <source>
        <dbReference type="EMBL" id="KAJ5139113.1"/>
    </source>
</evidence>
<dbReference type="RefSeq" id="XP_056524732.1">
    <property type="nucleotide sequence ID" value="XM_056662619.1"/>
</dbReference>
<dbReference type="GeneID" id="81401789"/>